<proteinExistence type="predicted"/>
<evidence type="ECO:0000313" key="2">
    <source>
        <dbReference type="Proteomes" id="UP001221519"/>
    </source>
</evidence>
<organism evidence="1 2">
    <name type="scientific">Paenibacillus urinalis</name>
    <dbReference type="NCBI Taxonomy" id="521520"/>
    <lineage>
        <taxon>Bacteria</taxon>
        <taxon>Bacillati</taxon>
        <taxon>Bacillota</taxon>
        <taxon>Bacilli</taxon>
        <taxon>Bacillales</taxon>
        <taxon>Paenibacillaceae</taxon>
        <taxon>Paenibacillus</taxon>
    </lineage>
</organism>
<accession>A0ABY7XKN9</accession>
<gene>
    <name evidence="1" type="ORF">PUW25_26440</name>
</gene>
<name>A0ABY7XKN9_9BACL</name>
<keyword evidence="1" id="KW-0614">Plasmid</keyword>
<evidence type="ECO:0000313" key="1">
    <source>
        <dbReference type="EMBL" id="WDI05112.1"/>
    </source>
</evidence>
<geneLocation type="plasmid" evidence="1 2">
    <name>unnamed1</name>
</geneLocation>
<dbReference type="EMBL" id="CP118109">
    <property type="protein sequence ID" value="WDI05112.1"/>
    <property type="molecule type" value="Genomic_DNA"/>
</dbReference>
<reference evidence="1 2" key="1">
    <citation type="submission" date="2023-02" db="EMBL/GenBank/DDBJ databases">
        <title>Pathogen: clinical or host-associated sample.</title>
        <authorList>
            <person name="Hergert J."/>
            <person name="Casey R."/>
            <person name="Wagner J."/>
            <person name="Young E.L."/>
            <person name="Oakeson K.F."/>
        </authorList>
    </citation>
    <scope>NUCLEOTIDE SEQUENCE [LARGE SCALE GENOMIC DNA]</scope>
    <source>
        <strain evidence="1 2">2022CK-00829</strain>
        <plasmid evidence="1 2">unnamed1</plasmid>
    </source>
</reference>
<sequence>MATTKILREDLAFEIRQLLVDIENSRFGKETLAAKIEELGLDITVERLDDSYQALIQALVDDKESTGKNVIERIEDLTAGTADVQDLKTKINMLGEYGNFNEVFSYDTSGNVNKHTVTGDVAFTIDYVYTDAANGILNYSEKKYTDPGGKNVTIKKIYNYDSATGNITGISTTTTIV</sequence>
<keyword evidence="2" id="KW-1185">Reference proteome</keyword>
<dbReference type="RefSeq" id="WP_274338705.1">
    <property type="nucleotide sequence ID" value="NZ_CP118109.1"/>
</dbReference>
<protein>
    <submittedName>
        <fullName evidence="1">Uncharacterized protein</fullName>
    </submittedName>
</protein>
<dbReference type="Proteomes" id="UP001221519">
    <property type="component" value="Plasmid unnamed1"/>
</dbReference>